<feature type="domain" description="DUF418" evidence="2">
    <location>
        <begin position="234"/>
        <end position="369"/>
    </location>
</feature>
<dbReference type="PANTHER" id="PTHR30590">
    <property type="entry name" value="INNER MEMBRANE PROTEIN"/>
    <property type="match status" value="1"/>
</dbReference>
<evidence type="ECO:0000259" key="2">
    <source>
        <dbReference type="Pfam" id="PF04235"/>
    </source>
</evidence>
<proteinExistence type="predicted"/>
<evidence type="ECO:0000313" key="4">
    <source>
        <dbReference type="Proteomes" id="UP000291469"/>
    </source>
</evidence>
<feature type="transmembrane region" description="Helical" evidence="1">
    <location>
        <begin position="204"/>
        <end position="220"/>
    </location>
</feature>
<feature type="transmembrane region" description="Helical" evidence="1">
    <location>
        <begin position="232"/>
        <end position="251"/>
    </location>
</feature>
<keyword evidence="1" id="KW-0472">Membrane</keyword>
<dbReference type="Pfam" id="PF04235">
    <property type="entry name" value="DUF418"/>
    <property type="match status" value="1"/>
</dbReference>
<dbReference type="InterPro" id="IPR052529">
    <property type="entry name" value="Bact_Transport_Assoc"/>
</dbReference>
<feature type="transmembrane region" description="Helical" evidence="1">
    <location>
        <begin position="332"/>
        <end position="351"/>
    </location>
</feature>
<feature type="transmembrane region" description="Helical" evidence="1">
    <location>
        <begin position="111"/>
        <end position="127"/>
    </location>
</feature>
<dbReference type="InterPro" id="IPR007349">
    <property type="entry name" value="DUF418"/>
</dbReference>
<organism evidence="3 4">
    <name type="scientific">Egibacter rhizosphaerae</name>
    <dbReference type="NCBI Taxonomy" id="1670831"/>
    <lineage>
        <taxon>Bacteria</taxon>
        <taxon>Bacillati</taxon>
        <taxon>Actinomycetota</taxon>
        <taxon>Nitriliruptoria</taxon>
        <taxon>Egibacterales</taxon>
        <taxon>Egibacteraceae</taxon>
        <taxon>Egibacter</taxon>
    </lineage>
</organism>
<dbReference type="OrthoDB" id="9807744at2"/>
<feature type="transmembrane region" description="Helical" evidence="1">
    <location>
        <begin position="263"/>
        <end position="284"/>
    </location>
</feature>
<reference evidence="3 4" key="1">
    <citation type="submission" date="2019-01" db="EMBL/GenBank/DDBJ databases">
        <title>Egibacter rhizosphaerae EGI 80759T.</title>
        <authorList>
            <person name="Chen D.-D."/>
            <person name="Tian Y."/>
            <person name="Jiao J.-Y."/>
            <person name="Zhang X.-T."/>
            <person name="Zhang Y.-G."/>
            <person name="Zhang Y."/>
            <person name="Xiao M."/>
            <person name="Shu W.-S."/>
            <person name="Li W.-J."/>
        </authorList>
    </citation>
    <scope>NUCLEOTIDE SEQUENCE [LARGE SCALE GENOMIC DNA]</scope>
    <source>
        <strain evidence="3 4">EGI 80759</strain>
    </source>
</reference>
<evidence type="ECO:0000256" key="1">
    <source>
        <dbReference type="SAM" id="Phobius"/>
    </source>
</evidence>
<feature type="transmembrane region" description="Helical" evidence="1">
    <location>
        <begin position="7"/>
        <end position="25"/>
    </location>
</feature>
<sequence>MSSLDALRGLAVAGMLLVNVVYMTAPVNRLLLAGEPLPGGEADRALVAVVRVVAEHKFLPLFAVLFGVGLSLVATRLRARGIDPGEVLARRLLVLFGIGLAHAVLLWSGDILAAYGVLGIVVVGFVGRSPRLVAGVGVVALVVAPAVRWAFTDGGTGAGRTEAARQLAAEADASFTSGSFGAMTAQRIDEFAITAFGHAADGPHLLGLMLLGLALARWGVPARPWPSVPPWAGAVGIAAALVVGLAASMYAVGAGSDTFAGMIARDAGGVLLGGTYAVGLLCWLRRRPDGRLARVLCPLGRAALTAYVLQSVLVANVVYWSGGFGQVPVWQVYPLVFAVLAVQVAGSRWWLRRHAHGPLEGVWRRLTYARATAAR</sequence>
<protein>
    <submittedName>
        <fullName evidence="3">DUF418 domain-containing protein</fullName>
    </submittedName>
</protein>
<keyword evidence="1" id="KW-1133">Transmembrane helix</keyword>
<gene>
    <name evidence="3" type="ORF">ER308_15950</name>
</gene>
<dbReference type="PANTHER" id="PTHR30590:SF2">
    <property type="entry name" value="INNER MEMBRANE PROTEIN"/>
    <property type="match status" value="1"/>
</dbReference>
<keyword evidence="1" id="KW-0812">Transmembrane</keyword>
<dbReference type="AlphaFoldDB" id="A0A411YI70"/>
<feature type="transmembrane region" description="Helical" evidence="1">
    <location>
        <begin position="132"/>
        <end position="151"/>
    </location>
</feature>
<accession>A0A411YI70</accession>
<evidence type="ECO:0000313" key="3">
    <source>
        <dbReference type="EMBL" id="QBI20920.1"/>
    </source>
</evidence>
<name>A0A411YI70_9ACTN</name>
<dbReference type="KEGG" id="erz:ER308_15950"/>
<dbReference type="Proteomes" id="UP000291469">
    <property type="component" value="Chromosome"/>
</dbReference>
<keyword evidence="4" id="KW-1185">Reference proteome</keyword>
<dbReference type="EMBL" id="CP036402">
    <property type="protein sequence ID" value="QBI20920.1"/>
    <property type="molecule type" value="Genomic_DNA"/>
</dbReference>
<feature type="transmembrane region" description="Helical" evidence="1">
    <location>
        <begin position="58"/>
        <end position="75"/>
    </location>
</feature>
<feature type="transmembrane region" description="Helical" evidence="1">
    <location>
        <begin position="296"/>
        <end position="320"/>
    </location>
</feature>
<dbReference type="RefSeq" id="WP_131155913.1">
    <property type="nucleotide sequence ID" value="NZ_CP036402.1"/>
</dbReference>